<dbReference type="GO" id="GO:0006935">
    <property type="term" value="P:chemotaxis"/>
    <property type="evidence" value="ECO:0007669"/>
    <property type="project" value="UniProtKB-KW"/>
</dbReference>
<dbReference type="Pfam" id="PF05227">
    <property type="entry name" value="CHASE3"/>
    <property type="match status" value="2"/>
</dbReference>
<reference evidence="8 9" key="1">
    <citation type="submission" date="2013-09" db="EMBL/GenBank/DDBJ databases">
        <title>Genome sequencing of Phaeobacter antarcticus sp. nov. SM1211.</title>
        <authorList>
            <person name="Zhang X.-Y."/>
            <person name="Liu C."/>
            <person name="Chen X.-L."/>
            <person name="Xie B.-B."/>
            <person name="Qin Q.-L."/>
            <person name="Rong J.-C."/>
            <person name="Zhang Y.-Z."/>
        </authorList>
    </citation>
    <scope>NUCLEOTIDE SEQUENCE [LARGE SCALE GENOMIC DNA]</scope>
    <source>
        <strain evidence="8 9">SM1211</strain>
    </source>
</reference>
<evidence type="ECO:0008006" key="10">
    <source>
        <dbReference type="Google" id="ProtNLM"/>
    </source>
</evidence>
<keyword evidence="4" id="KW-0807">Transducer</keyword>
<feature type="domain" description="Methyl-accepting transducer" evidence="6">
    <location>
        <begin position="482"/>
        <end position="711"/>
    </location>
</feature>
<dbReference type="GO" id="GO:0016020">
    <property type="term" value="C:membrane"/>
    <property type="evidence" value="ECO:0007669"/>
    <property type="project" value="UniProtKB-SubCell"/>
</dbReference>
<dbReference type="FunFam" id="1.10.287.950:FF:000001">
    <property type="entry name" value="Methyl-accepting chemotaxis sensory transducer"/>
    <property type="match status" value="1"/>
</dbReference>
<dbReference type="PROSITE" id="PS50885">
    <property type="entry name" value="HAMP"/>
    <property type="match status" value="2"/>
</dbReference>
<evidence type="ECO:0000256" key="5">
    <source>
        <dbReference type="SAM" id="MobiDB-lite"/>
    </source>
</evidence>
<evidence type="ECO:0000259" key="7">
    <source>
        <dbReference type="PROSITE" id="PS50885"/>
    </source>
</evidence>
<dbReference type="Pfam" id="PF00015">
    <property type="entry name" value="MCPsignal"/>
    <property type="match status" value="1"/>
</dbReference>
<dbReference type="GO" id="GO:0007165">
    <property type="term" value="P:signal transduction"/>
    <property type="evidence" value="ECO:0007669"/>
    <property type="project" value="UniProtKB-KW"/>
</dbReference>
<dbReference type="EMBL" id="AWWI01000083">
    <property type="protein sequence ID" value="PIL19830.1"/>
    <property type="molecule type" value="Genomic_DNA"/>
</dbReference>
<dbReference type="SMART" id="SM00304">
    <property type="entry name" value="HAMP"/>
    <property type="match status" value="2"/>
</dbReference>
<keyword evidence="2" id="KW-0145">Chemotaxis</keyword>
<protein>
    <recommendedName>
        <fullName evidence="10">Methyl-accepting chemotaxis protein</fullName>
    </recommendedName>
</protein>
<feature type="region of interest" description="Disordered" evidence="5">
    <location>
        <begin position="732"/>
        <end position="752"/>
    </location>
</feature>
<dbReference type="Gene3D" id="6.10.340.10">
    <property type="match status" value="1"/>
</dbReference>
<evidence type="ECO:0000256" key="3">
    <source>
        <dbReference type="ARBA" id="ARBA00029447"/>
    </source>
</evidence>
<feature type="domain" description="HAMP" evidence="7">
    <location>
        <begin position="425"/>
        <end position="477"/>
    </location>
</feature>
<dbReference type="CDD" id="cd11386">
    <property type="entry name" value="MCP_signal"/>
    <property type="match status" value="1"/>
</dbReference>
<evidence type="ECO:0000256" key="2">
    <source>
        <dbReference type="ARBA" id="ARBA00022500"/>
    </source>
</evidence>
<comment type="similarity">
    <text evidence="3">Belongs to the methyl-accepting chemotaxis (MCP) protein family.</text>
</comment>
<feature type="compositionally biased region" description="Basic and acidic residues" evidence="5">
    <location>
        <begin position="739"/>
        <end position="752"/>
    </location>
</feature>
<dbReference type="Gene3D" id="1.10.287.950">
    <property type="entry name" value="Methyl-accepting chemotaxis protein"/>
    <property type="match status" value="1"/>
</dbReference>
<proteinExistence type="inferred from homology"/>
<dbReference type="InterPro" id="IPR003660">
    <property type="entry name" value="HAMP_dom"/>
</dbReference>
<dbReference type="InterPro" id="IPR007891">
    <property type="entry name" value="CHASE3"/>
</dbReference>
<dbReference type="SUPFAM" id="SSF158472">
    <property type="entry name" value="HAMP domain-like"/>
    <property type="match status" value="1"/>
</dbReference>
<evidence type="ECO:0000259" key="6">
    <source>
        <dbReference type="PROSITE" id="PS50111"/>
    </source>
</evidence>
<dbReference type="SUPFAM" id="SSF58104">
    <property type="entry name" value="Methyl-accepting chemotaxis protein (MCP) signaling domain"/>
    <property type="match status" value="1"/>
</dbReference>
<accession>A0A2G8RE65</accession>
<comment type="caution">
    <text evidence="8">The sequence shown here is derived from an EMBL/GenBank/DDBJ whole genome shotgun (WGS) entry which is preliminary data.</text>
</comment>
<dbReference type="CDD" id="cd19410">
    <property type="entry name" value="HK9-like_sensor"/>
    <property type="match status" value="2"/>
</dbReference>
<evidence type="ECO:0000313" key="8">
    <source>
        <dbReference type="EMBL" id="PIL19830.1"/>
    </source>
</evidence>
<evidence type="ECO:0000313" key="9">
    <source>
        <dbReference type="Proteomes" id="UP000231259"/>
    </source>
</evidence>
<dbReference type="AlphaFoldDB" id="A0A2G8RE65"/>
<dbReference type="PANTHER" id="PTHR43531">
    <property type="entry name" value="PROTEIN ICFG"/>
    <property type="match status" value="1"/>
</dbReference>
<comment type="subcellular location">
    <subcellularLocation>
        <location evidence="1">Membrane</location>
    </subcellularLocation>
</comment>
<dbReference type="Pfam" id="PF00672">
    <property type="entry name" value="HAMP"/>
    <property type="match status" value="1"/>
</dbReference>
<sequence>MGAVALPLVLTVGVGFIAIESFDASREAGRWVNHTQEVLSEAQTILTAAVDMETGMRGYLLSGLENFLEPYDAGNALSSVKFSALKETVSDNPRQVARLAEAETVLGQWVSQVAEPEIEVRRVIGNSTTMTDLAREVRKGKGKAYFDAFRGKIATFIENEQALLIDRSAEFRSVIQSSEVESAEVLSTVAMVDHTHEVIETAQRILASAIDMETGMRGFLLAGDEAFLEPLNSGRTGFLNLVKELSVTVSDNPAQVALLAEIQEVIDSWFQDVVTPFIDMRRTIGNALTMDDLARTVGEARGKVFFDKFRETMAAFSTEEKELLKLRQNANAAATLRSENDILIMIAITILLGGSAGMLIGSSLSRGIKSLTTSMKDLAAGNHDLEIEGRSQKDEVGEMANTLAIFQKALIDKAAMEHEQRIRDEKQRFAVETLSEVLSALSGGDLEAEIGPDFPEEYQKIATDFNKTAATLRATILRVIAATESIRSGSSEISQASEDLSKRTETQAATLEETAAALEELTTSVKRTSDGARNVETLMKEARTEAEVGGSVVRQAVSAMNEIQESSNQVAQIIKVIEDIAFQVNLLALNAGVEAARAGEAGKGFAVVASEVRNLSIKCAEAAKEIQHRIRRSTDQVEGGVKLVAKTGDSLDAIIKRVQDISQHISHIAQAATEQSVGLGEINTGVSDLDRVAQHNAAMVEQSTAASHQLMGEANELSDSVKHFKIDLSRETVTSLSSDKSDRSSRKYSEAA</sequence>
<evidence type="ECO:0000256" key="1">
    <source>
        <dbReference type="ARBA" id="ARBA00004370"/>
    </source>
</evidence>
<evidence type="ECO:0000256" key="4">
    <source>
        <dbReference type="PROSITE-ProRule" id="PRU00284"/>
    </source>
</evidence>
<dbReference type="PANTHER" id="PTHR43531:SF11">
    <property type="entry name" value="METHYL-ACCEPTING CHEMOTAXIS PROTEIN 3"/>
    <property type="match status" value="1"/>
</dbReference>
<keyword evidence="9" id="KW-1185">Reference proteome</keyword>
<dbReference type="SMART" id="SM00283">
    <property type="entry name" value="MA"/>
    <property type="match status" value="1"/>
</dbReference>
<dbReference type="PROSITE" id="PS50111">
    <property type="entry name" value="CHEMOTAXIS_TRANSDUC_2"/>
    <property type="match status" value="1"/>
</dbReference>
<feature type="domain" description="HAMP" evidence="7">
    <location>
        <begin position="362"/>
        <end position="415"/>
    </location>
</feature>
<organism evidence="8 9">
    <name type="scientific">Puniceibacterium antarcticum</name>
    <dbReference type="NCBI Taxonomy" id="1206336"/>
    <lineage>
        <taxon>Bacteria</taxon>
        <taxon>Pseudomonadati</taxon>
        <taxon>Pseudomonadota</taxon>
        <taxon>Alphaproteobacteria</taxon>
        <taxon>Rhodobacterales</taxon>
        <taxon>Paracoccaceae</taxon>
        <taxon>Puniceibacterium</taxon>
    </lineage>
</organism>
<name>A0A2G8RE65_9RHOB</name>
<dbReference type="InterPro" id="IPR051310">
    <property type="entry name" value="MCP_chemotaxis"/>
</dbReference>
<dbReference type="InterPro" id="IPR004089">
    <property type="entry name" value="MCPsignal_dom"/>
</dbReference>
<dbReference type="Proteomes" id="UP000231259">
    <property type="component" value="Unassembled WGS sequence"/>
</dbReference>
<gene>
    <name evidence="8" type="ORF">P775_12595</name>
</gene>